<dbReference type="Proteomes" id="UP000284689">
    <property type="component" value="Unassembled WGS sequence"/>
</dbReference>
<evidence type="ECO:0000313" key="2">
    <source>
        <dbReference type="EMBL" id="CUP79847.1"/>
    </source>
</evidence>
<name>A0A174R7J8_9BACE</name>
<dbReference type="EMBL" id="QSCS01000030">
    <property type="protein sequence ID" value="RGY23459.1"/>
    <property type="molecule type" value="Genomic_DNA"/>
</dbReference>
<evidence type="ECO:0000313" key="7">
    <source>
        <dbReference type="Proteomes" id="UP000284689"/>
    </source>
</evidence>
<keyword evidence="1" id="KW-1133">Transmembrane helix</keyword>
<evidence type="ECO:0000313" key="3">
    <source>
        <dbReference type="EMBL" id="RGY23459.1"/>
    </source>
</evidence>
<evidence type="ECO:0000313" key="5">
    <source>
        <dbReference type="Proteomes" id="UP000095657"/>
    </source>
</evidence>
<keyword evidence="1" id="KW-0472">Membrane</keyword>
<gene>
    <name evidence="4" type="ORF">DW794_14905</name>
    <name evidence="3" type="ORF">DXA49_17075</name>
    <name evidence="2" type="ORF">ERS852494_03114</name>
</gene>
<proteinExistence type="predicted"/>
<accession>A0A174R7J8</accession>
<reference evidence="2 5" key="1">
    <citation type="submission" date="2015-09" db="EMBL/GenBank/DDBJ databases">
        <authorList>
            <consortium name="Pathogen Informatics"/>
        </authorList>
    </citation>
    <scope>NUCLEOTIDE SEQUENCE [LARGE SCALE GENOMIC DNA]</scope>
    <source>
        <strain evidence="2 5">2789STDY5834880</strain>
    </source>
</reference>
<organism evidence="2 5">
    <name type="scientific">Bacteroides caccae</name>
    <dbReference type="NCBI Taxonomy" id="47678"/>
    <lineage>
        <taxon>Bacteria</taxon>
        <taxon>Pseudomonadati</taxon>
        <taxon>Bacteroidota</taxon>
        <taxon>Bacteroidia</taxon>
        <taxon>Bacteroidales</taxon>
        <taxon>Bacteroidaceae</taxon>
        <taxon>Bacteroides</taxon>
    </lineage>
</organism>
<dbReference type="EMBL" id="CZAI01000007">
    <property type="protein sequence ID" value="CUP79847.1"/>
    <property type="molecule type" value="Genomic_DNA"/>
</dbReference>
<reference evidence="6 7" key="2">
    <citation type="submission" date="2018-08" db="EMBL/GenBank/DDBJ databases">
        <title>A genome reference for cultivated species of the human gut microbiota.</title>
        <authorList>
            <person name="Zou Y."/>
            <person name="Xue W."/>
            <person name="Luo G."/>
        </authorList>
    </citation>
    <scope>NUCLEOTIDE SEQUENCE [LARGE SCALE GENOMIC DNA]</scope>
    <source>
        <strain evidence="4 7">AM31-16AC</strain>
        <strain evidence="3 6">OF02-6LB</strain>
    </source>
</reference>
<dbReference type="STRING" id="47678.ERS852494_03114"/>
<feature type="transmembrane region" description="Helical" evidence="1">
    <location>
        <begin position="25"/>
        <end position="45"/>
    </location>
</feature>
<keyword evidence="1" id="KW-0812">Transmembrane</keyword>
<sequence>MQYSLILSIGRTFVRINCYVCRRVIMKYLLCILSLAFLLVGVGLFSNEEDLQGFREETGVPVLCDVSPTGFSSAPAEHYDFGILTTFSLPRNVSPVRTLKFNDIPTIVQLLSSRTFRLSEDKRKIIYSDTDYLKYSNRYYIYTLAHILI</sequence>
<evidence type="ECO:0000256" key="1">
    <source>
        <dbReference type="SAM" id="Phobius"/>
    </source>
</evidence>
<protein>
    <submittedName>
        <fullName evidence="2">Uncharacterized protein</fullName>
    </submittedName>
</protein>
<dbReference type="AlphaFoldDB" id="A0A174R7J8"/>
<dbReference type="Proteomes" id="UP000095657">
    <property type="component" value="Unassembled WGS sequence"/>
</dbReference>
<evidence type="ECO:0000313" key="6">
    <source>
        <dbReference type="Proteomes" id="UP000284431"/>
    </source>
</evidence>
<evidence type="ECO:0000313" key="4">
    <source>
        <dbReference type="EMBL" id="RHD46132.1"/>
    </source>
</evidence>
<dbReference type="EMBL" id="QSJD01000025">
    <property type="protein sequence ID" value="RHD46132.1"/>
    <property type="molecule type" value="Genomic_DNA"/>
</dbReference>
<dbReference type="Proteomes" id="UP000284431">
    <property type="component" value="Unassembled WGS sequence"/>
</dbReference>